<feature type="binding site" evidence="2">
    <location>
        <position position="95"/>
    </location>
    <ligand>
        <name>prephenate</name>
        <dbReference type="ChEBI" id="CHEBI:29934"/>
    </ligand>
</feature>
<reference evidence="5" key="1">
    <citation type="journal article" date="2015" name="MBio">
        <title>Genome-Resolved Metagenomic Analysis Reveals Roles for Candidate Phyla and Other Microbial Community Members in Biogeochemical Transformations in Oil Reservoirs.</title>
        <authorList>
            <person name="Hu P."/>
            <person name="Tom L."/>
            <person name="Singh A."/>
            <person name="Thomas B.C."/>
            <person name="Baker B.J."/>
            <person name="Piceno Y.M."/>
            <person name="Andersen G.L."/>
            <person name="Banfield J.F."/>
        </authorList>
    </citation>
    <scope>NUCLEOTIDE SEQUENCE [LARGE SCALE GENOMIC DNA]</scope>
</reference>
<dbReference type="InterPro" id="IPR035959">
    <property type="entry name" value="RutC-like_sf"/>
</dbReference>
<protein>
    <recommendedName>
        <fullName evidence="1 3">chorismate mutase</fullName>
        <ecNumber evidence="1 3">5.4.99.5</ecNumber>
    </recommendedName>
</protein>
<evidence type="ECO:0000256" key="3">
    <source>
        <dbReference type="PROSITE-ProRule" id="PRU00514"/>
    </source>
</evidence>
<dbReference type="Pfam" id="PF07736">
    <property type="entry name" value="CM_1"/>
    <property type="match status" value="1"/>
</dbReference>
<dbReference type="GO" id="GO:0046417">
    <property type="term" value="P:chorismate metabolic process"/>
    <property type="evidence" value="ECO:0007669"/>
    <property type="project" value="TreeGrafter"/>
</dbReference>
<dbReference type="AlphaFoldDB" id="A0A101FGU1"/>
<dbReference type="PIRSF" id="PIRSF005965">
    <property type="entry name" value="Chor_mut_AroH"/>
    <property type="match status" value="1"/>
</dbReference>
<dbReference type="PANTHER" id="PTHR21164:SF0">
    <property type="entry name" value="CHORISMATE MUTASE AROH"/>
    <property type="match status" value="1"/>
</dbReference>
<evidence type="ECO:0000256" key="1">
    <source>
        <dbReference type="NCBIfam" id="TIGR01796"/>
    </source>
</evidence>
<name>A0A101FGU1_9THEO</name>
<dbReference type="EMBL" id="LGFO01000047">
    <property type="protein sequence ID" value="KUK36749.1"/>
    <property type="molecule type" value="Genomic_DNA"/>
</dbReference>
<dbReference type="CDD" id="cd02185">
    <property type="entry name" value="AroH"/>
    <property type="match status" value="1"/>
</dbReference>
<dbReference type="EC" id="5.4.99.5" evidence="1 3"/>
<evidence type="ECO:0000313" key="5">
    <source>
        <dbReference type="Proteomes" id="UP000053326"/>
    </source>
</evidence>
<dbReference type="Gene3D" id="3.30.1330.40">
    <property type="entry name" value="RutC-like"/>
    <property type="match status" value="1"/>
</dbReference>
<feature type="binding site" evidence="2">
    <location>
        <position position="13"/>
    </location>
    <ligand>
        <name>prephenate</name>
        <dbReference type="ChEBI" id="CHEBI:29934"/>
    </ligand>
</feature>
<dbReference type="GO" id="GO:0008652">
    <property type="term" value="P:amino acid biosynthetic process"/>
    <property type="evidence" value="ECO:0007669"/>
    <property type="project" value="UniProtKB-UniRule"/>
</dbReference>
<evidence type="ECO:0000313" key="4">
    <source>
        <dbReference type="EMBL" id="KUK36749.1"/>
    </source>
</evidence>
<evidence type="ECO:0000256" key="2">
    <source>
        <dbReference type="PIRSR" id="PIRSR005965-1"/>
    </source>
</evidence>
<accession>A0A101FGU1</accession>
<dbReference type="GO" id="GO:0009073">
    <property type="term" value="P:aromatic amino acid family biosynthetic process"/>
    <property type="evidence" value="ECO:0007669"/>
    <property type="project" value="UniProtKB-UniRule"/>
</dbReference>
<dbReference type="PATRIC" id="fig|85874.4.peg.1695"/>
<feature type="binding site" evidence="2">
    <location>
        <position position="113"/>
    </location>
    <ligand>
        <name>prephenate</name>
        <dbReference type="ChEBI" id="CHEBI:29934"/>
    </ligand>
</feature>
<keyword evidence="2 3" id="KW-0057">Aromatic amino acid biosynthesis</keyword>
<dbReference type="GO" id="GO:0004106">
    <property type="term" value="F:chorismate mutase activity"/>
    <property type="evidence" value="ECO:0007669"/>
    <property type="project" value="UniProtKB-UniRule"/>
</dbReference>
<comment type="catalytic activity">
    <reaction evidence="3">
        <text>chorismate = prephenate</text>
        <dbReference type="Rhea" id="RHEA:13897"/>
        <dbReference type="ChEBI" id="CHEBI:29748"/>
        <dbReference type="ChEBI" id="CHEBI:29934"/>
        <dbReference type="EC" id="5.4.99.5"/>
    </reaction>
</comment>
<dbReference type="SUPFAM" id="SSF55298">
    <property type="entry name" value="YjgF-like"/>
    <property type="match status" value="1"/>
</dbReference>
<comment type="caution">
    <text evidence="4">The sequence shown here is derived from an EMBL/GenBank/DDBJ whole genome shotgun (WGS) entry which is preliminary data.</text>
</comment>
<keyword evidence="2 3" id="KW-0028">Amino-acid biosynthesis</keyword>
<dbReference type="Proteomes" id="UP000053326">
    <property type="component" value="Unassembled WGS sequence"/>
</dbReference>
<organism evidence="4 5">
    <name type="scientific">Thermacetogenium phaeum</name>
    <dbReference type="NCBI Taxonomy" id="85874"/>
    <lineage>
        <taxon>Bacteria</taxon>
        <taxon>Bacillati</taxon>
        <taxon>Bacillota</taxon>
        <taxon>Clostridia</taxon>
        <taxon>Thermoanaerobacterales</taxon>
        <taxon>Thermoanaerobacteraceae</taxon>
        <taxon>Thermacetogenium</taxon>
    </lineage>
</organism>
<proteinExistence type="predicted"/>
<gene>
    <name evidence="4" type="ORF">XD66_0543</name>
</gene>
<dbReference type="UniPathway" id="UPA00120">
    <property type="reaction ID" value="UER00203"/>
</dbReference>
<sequence>MILMEKYWVRGIRGAVTVAENTPEAIITATRQLLEKIARENLLEPERIISIIFSVTPDLNAAFPAEGARALGWAKVPLFCTTEIAVPGSLPRCVRVLVHAYLTCAQEDVKHVYLGDAVTLRPDLF</sequence>
<dbReference type="NCBIfam" id="TIGR01796">
    <property type="entry name" value="CM_mono_aroH"/>
    <property type="match status" value="1"/>
</dbReference>
<dbReference type="InterPro" id="IPR008243">
    <property type="entry name" value="Chorismate_mutase_AroH"/>
</dbReference>
<dbReference type="PANTHER" id="PTHR21164">
    <property type="entry name" value="CHORISMATE MUTASE"/>
    <property type="match status" value="1"/>
</dbReference>
<keyword evidence="3" id="KW-0413">Isomerase</keyword>
<dbReference type="PROSITE" id="PS51167">
    <property type="entry name" value="CHORISMATE_MUT_1"/>
    <property type="match status" value="1"/>
</dbReference>